<dbReference type="PROSITE" id="PS51007">
    <property type="entry name" value="CYTC"/>
    <property type="match status" value="1"/>
</dbReference>
<dbReference type="InterPro" id="IPR002429">
    <property type="entry name" value="CcO_II-like_C"/>
</dbReference>
<comment type="catalytic activity">
    <reaction evidence="15 18">
        <text>4 Fe(II)-[cytochrome c] + O2 + 8 H(+)(in) = 4 Fe(III)-[cytochrome c] + 2 H2O + 4 H(+)(out)</text>
        <dbReference type="Rhea" id="RHEA:11436"/>
        <dbReference type="Rhea" id="RHEA-COMP:10350"/>
        <dbReference type="Rhea" id="RHEA-COMP:14399"/>
        <dbReference type="ChEBI" id="CHEBI:15377"/>
        <dbReference type="ChEBI" id="CHEBI:15378"/>
        <dbReference type="ChEBI" id="CHEBI:15379"/>
        <dbReference type="ChEBI" id="CHEBI:29033"/>
        <dbReference type="ChEBI" id="CHEBI:29034"/>
        <dbReference type="EC" id="7.1.1.9"/>
    </reaction>
</comment>
<dbReference type="PROSITE" id="PS50857">
    <property type="entry name" value="COX2_CUA"/>
    <property type="match status" value="1"/>
</dbReference>
<keyword evidence="6 17" id="KW-0812">Transmembrane</keyword>
<feature type="transmembrane region" description="Helical" evidence="19">
    <location>
        <begin position="89"/>
        <end position="112"/>
    </location>
</feature>
<dbReference type="Pfam" id="PF00116">
    <property type="entry name" value="COX2"/>
    <property type="match status" value="1"/>
</dbReference>
<keyword evidence="3 17" id="KW-0813">Transport</keyword>
<dbReference type="InterPro" id="IPR045187">
    <property type="entry name" value="CcO_II"/>
</dbReference>
<keyword evidence="8" id="KW-1278">Translocase</keyword>
<dbReference type="SUPFAM" id="SSF46626">
    <property type="entry name" value="Cytochrome c"/>
    <property type="match status" value="1"/>
</dbReference>
<evidence type="ECO:0000256" key="15">
    <source>
        <dbReference type="ARBA" id="ARBA00047816"/>
    </source>
</evidence>
<dbReference type="GO" id="GO:0004129">
    <property type="term" value="F:cytochrome-c oxidase activity"/>
    <property type="evidence" value="ECO:0007669"/>
    <property type="project" value="UniProtKB-EC"/>
</dbReference>
<sequence length="371" mass="41380">MRSWRRWLTRLGVFGTILLLAGCGRDDVSALQPKGPAADDARFLIVLTSGVMILVLLVVFVLYTYALIRFRWKGQKEYPKQVEGNMKLEILWTVIPFILLIIIGTPTLVYTFKLDRDHTNDPETLKVKVTAHQFWWEFEYPDYKLKTAQEVVIPVGKKVAFQLESADVIHSFWVPSLGGKKDANPGLTQTLTLQADEPGVYQGQCAELCGLSHANMYFRVKAVSQEEFDRWVADMQRPPQVALSDKAKQGEQIFKQSCLVCHAAYVTDDATGQMKLSGGSAGPSLVNVADRETIAGILLNRAHGEADVDPAKVRENLTVWLKDPQSVKPGNLMPNVQNVEGSKMEYTVAGGPLSDEQLEALVEFLMAQKQQ</sequence>
<evidence type="ECO:0000256" key="8">
    <source>
        <dbReference type="ARBA" id="ARBA00022967"/>
    </source>
</evidence>
<dbReference type="InterPro" id="IPR009056">
    <property type="entry name" value="Cyt_c-like_dom"/>
</dbReference>
<dbReference type="SUPFAM" id="SSF81464">
    <property type="entry name" value="Cytochrome c oxidase subunit II-like, transmembrane region"/>
    <property type="match status" value="1"/>
</dbReference>
<feature type="transmembrane region" description="Helical" evidence="19">
    <location>
        <begin position="41"/>
        <end position="68"/>
    </location>
</feature>
<evidence type="ECO:0000313" key="24">
    <source>
        <dbReference type="Proteomes" id="UP000243688"/>
    </source>
</evidence>
<dbReference type="CDD" id="cd04213">
    <property type="entry name" value="CuRO_CcO_Caa3_II"/>
    <property type="match status" value="1"/>
</dbReference>
<dbReference type="Pfam" id="PF00034">
    <property type="entry name" value="Cytochrom_C"/>
    <property type="match status" value="1"/>
</dbReference>
<evidence type="ECO:0000259" key="21">
    <source>
        <dbReference type="PROSITE" id="PS50999"/>
    </source>
</evidence>
<name>A0A2A6E0Z7_9BACL</name>
<dbReference type="Gene3D" id="1.10.287.90">
    <property type="match status" value="1"/>
</dbReference>
<dbReference type="PRINTS" id="PR01166">
    <property type="entry name" value="CYCOXIDASEII"/>
</dbReference>
<dbReference type="NCBIfam" id="TIGR02866">
    <property type="entry name" value="CoxB"/>
    <property type="match status" value="1"/>
</dbReference>
<dbReference type="GO" id="GO:0005507">
    <property type="term" value="F:copper ion binding"/>
    <property type="evidence" value="ECO:0007669"/>
    <property type="project" value="InterPro"/>
</dbReference>
<evidence type="ECO:0000313" key="23">
    <source>
        <dbReference type="EMBL" id="PDO10479.1"/>
    </source>
</evidence>
<dbReference type="InterPro" id="IPR008972">
    <property type="entry name" value="Cupredoxin"/>
</dbReference>
<gene>
    <name evidence="23" type="ORF">BLM47_07045</name>
</gene>
<dbReference type="Pfam" id="PF02790">
    <property type="entry name" value="COX2_TM"/>
    <property type="match status" value="1"/>
</dbReference>
<feature type="domain" description="Cytochrome oxidase subunit II copper A binding" evidence="20">
    <location>
        <begin position="122"/>
        <end position="234"/>
    </location>
</feature>
<evidence type="ECO:0000256" key="2">
    <source>
        <dbReference type="ARBA" id="ARBA00007866"/>
    </source>
</evidence>
<dbReference type="GO" id="GO:0005886">
    <property type="term" value="C:plasma membrane"/>
    <property type="evidence" value="ECO:0007669"/>
    <property type="project" value="UniProtKB-SubCell"/>
</dbReference>
<dbReference type="InterPro" id="IPR036909">
    <property type="entry name" value="Cyt_c-like_dom_sf"/>
</dbReference>
<evidence type="ECO:0000256" key="12">
    <source>
        <dbReference type="ARBA" id="ARBA00023008"/>
    </source>
</evidence>
<dbReference type="PROSITE" id="PS50999">
    <property type="entry name" value="COX2_TM"/>
    <property type="match status" value="1"/>
</dbReference>
<dbReference type="EMBL" id="MOXJ01000014">
    <property type="protein sequence ID" value="PDO10479.1"/>
    <property type="molecule type" value="Genomic_DNA"/>
</dbReference>
<keyword evidence="11 16" id="KW-0408">Iron</keyword>
<organism evidence="23 24">
    <name type="scientific">Candidatus Reconcilbacillus cellulovorans</name>
    <dbReference type="NCBI Taxonomy" id="1906605"/>
    <lineage>
        <taxon>Bacteria</taxon>
        <taxon>Bacillati</taxon>
        <taxon>Bacillota</taxon>
        <taxon>Bacilli</taxon>
        <taxon>Bacillales</taxon>
        <taxon>Paenibacillaceae</taxon>
        <taxon>Candidatus Reconcilbacillus</taxon>
    </lineage>
</organism>
<keyword evidence="13 19" id="KW-0472">Membrane</keyword>
<protein>
    <recommendedName>
        <fullName evidence="18">Cytochrome c oxidase subunit 2</fullName>
        <ecNumber evidence="18">7.1.1.9</ecNumber>
    </recommendedName>
</protein>
<evidence type="ECO:0000259" key="22">
    <source>
        <dbReference type="PROSITE" id="PS51007"/>
    </source>
</evidence>
<evidence type="ECO:0000256" key="1">
    <source>
        <dbReference type="ARBA" id="ARBA00004141"/>
    </source>
</evidence>
<evidence type="ECO:0000256" key="14">
    <source>
        <dbReference type="ARBA" id="ARBA00024688"/>
    </source>
</evidence>
<dbReference type="InterPro" id="IPR001505">
    <property type="entry name" value="Copper_CuA"/>
</dbReference>
<dbReference type="EC" id="7.1.1.9" evidence="18"/>
<dbReference type="SUPFAM" id="SSF49503">
    <property type="entry name" value="Cupredoxins"/>
    <property type="match status" value="1"/>
</dbReference>
<evidence type="ECO:0000259" key="20">
    <source>
        <dbReference type="PROSITE" id="PS50857"/>
    </source>
</evidence>
<reference evidence="23 24" key="1">
    <citation type="submission" date="2016-12" db="EMBL/GenBank/DDBJ databases">
        <title>Candidatus Reconcilibacillus cellulovorans genome.</title>
        <authorList>
            <person name="Kolinko S."/>
            <person name="Wu Y.-W."/>
            <person name="Tachea F."/>
            <person name="Denzel E."/>
            <person name="Hiras J."/>
            <person name="Baecker N."/>
            <person name="Chan L.J."/>
            <person name="Eichorst S.A."/>
            <person name="Frey D."/>
            <person name="Adams P.D."/>
            <person name="Pray T."/>
            <person name="Tanjore D."/>
            <person name="Petzold C.J."/>
            <person name="Gladden J.M."/>
            <person name="Simmons B.A."/>
            <person name="Singer S.W."/>
        </authorList>
    </citation>
    <scope>NUCLEOTIDE SEQUENCE [LARGE SCALE GENOMIC DNA]</scope>
    <source>
        <strain evidence="23">JTherm</strain>
    </source>
</reference>
<comment type="similarity">
    <text evidence="2 17">Belongs to the cytochrome c oxidase subunit 2 family.</text>
</comment>
<dbReference type="PROSITE" id="PS51257">
    <property type="entry name" value="PROKAR_LIPOPROTEIN"/>
    <property type="match status" value="1"/>
</dbReference>
<dbReference type="PROSITE" id="PS00078">
    <property type="entry name" value="COX2"/>
    <property type="match status" value="1"/>
</dbReference>
<evidence type="ECO:0000256" key="4">
    <source>
        <dbReference type="ARBA" id="ARBA00022617"/>
    </source>
</evidence>
<dbReference type="InterPro" id="IPR011759">
    <property type="entry name" value="Cyt_c_oxidase_su2_TM_dom"/>
</dbReference>
<evidence type="ECO:0000256" key="17">
    <source>
        <dbReference type="RuleBase" id="RU000456"/>
    </source>
</evidence>
<keyword evidence="12 18" id="KW-0186">Copper</keyword>
<evidence type="ECO:0000256" key="13">
    <source>
        <dbReference type="ARBA" id="ARBA00023136"/>
    </source>
</evidence>
<dbReference type="Proteomes" id="UP000243688">
    <property type="component" value="Unassembled WGS sequence"/>
</dbReference>
<dbReference type="InterPro" id="IPR036257">
    <property type="entry name" value="Cyt_c_oxidase_su2_TM_sf"/>
</dbReference>
<comment type="subcellular location">
    <subcellularLocation>
        <location evidence="17">Cell membrane</location>
        <topology evidence="17">Multi-pass membrane protein</topology>
    </subcellularLocation>
    <subcellularLocation>
        <location evidence="1">Membrane</location>
        <topology evidence="1">Multi-pass membrane protein</topology>
    </subcellularLocation>
</comment>
<feature type="domain" description="Cytochrome oxidase subunit II transmembrane region profile" evidence="21">
    <location>
        <begin position="22"/>
        <end position="118"/>
    </location>
</feature>
<proteinExistence type="inferred from homology"/>
<dbReference type="Gene3D" id="2.60.40.420">
    <property type="entry name" value="Cupredoxins - blue copper proteins"/>
    <property type="match status" value="1"/>
</dbReference>
<evidence type="ECO:0000256" key="5">
    <source>
        <dbReference type="ARBA" id="ARBA00022660"/>
    </source>
</evidence>
<evidence type="ECO:0000256" key="10">
    <source>
        <dbReference type="ARBA" id="ARBA00022989"/>
    </source>
</evidence>
<evidence type="ECO:0000256" key="16">
    <source>
        <dbReference type="PROSITE-ProRule" id="PRU00433"/>
    </source>
</evidence>
<dbReference type="InterPro" id="IPR014222">
    <property type="entry name" value="Cyt_c_oxidase_su2"/>
</dbReference>
<dbReference type="AlphaFoldDB" id="A0A2A6E0Z7"/>
<evidence type="ECO:0000256" key="3">
    <source>
        <dbReference type="ARBA" id="ARBA00022448"/>
    </source>
</evidence>
<keyword evidence="5 17" id="KW-0679">Respiratory chain</keyword>
<comment type="caution">
    <text evidence="23">The sequence shown here is derived from an EMBL/GenBank/DDBJ whole genome shotgun (WGS) entry which is preliminary data.</text>
</comment>
<comment type="function">
    <text evidence="14 18">Subunits I and II form the functional core of the enzyme complex. Electrons originating in cytochrome c are transferred via heme a and Cu(A) to the binuclear center formed by heme a3 and Cu(B).</text>
</comment>
<evidence type="ECO:0000256" key="19">
    <source>
        <dbReference type="SAM" id="Phobius"/>
    </source>
</evidence>
<evidence type="ECO:0000256" key="11">
    <source>
        <dbReference type="ARBA" id="ARBA00023004"/>
    </source>
</evidence>
<dbReference type="GO" id="GO:0016491">
    <property type="term" value="F:oxidoreductase activity"/>
    <property type="evidence" value="ECO:0007669"/>
    <property type="project" value="InterPro"/>
</dbReference>
<feature type="domain" description="Cytochrome c" evidence="22">
    <location>
        <begin position="245"/>
        <end position="369"/>
    </location>
</feature>
<dbReference type="InterPro" id="IPR034236">
    <property type="entry name" value="CuRO_CcO_Caa3_II"/>
</dbReference>
<dbReference type="PANTHER" id="PTHR22888:SF10">
    <property type="entry name" value="CYTOCHROME C OXIDASE SUBUNIT 2"/>
    <property type="match status" value="1"/>
</dbReference>
<evidence type="ECO:0000256" key="7">
    <source>
        <dbReference type="ARBA" id="ARBA00022723"/>
    </source>
</evidence>
<evidence type="ECO:0000256" key="18">
    <source>
        <dbReference type="RuleBase" id="RU004024"/>
    </source>
</evidence>
<evidence type="ECO:0000256" key="9">
    <source>
        <dbReference type="ARBA" id="ARBA00022982"/>
    </source>
</evidence>
<keyword evidence="7 16" id="KW-0479">Metal-binding</keyword>
<dbReference type="PANTHER" id="PTHR22888">
    <property type="entry name" value="CYTOCHROME C OXIDASE, SUBUNIT II"/>
    <property type="match status" value="1"/>
</dbReference>
<dbReference type="GO" id="GO:0042773">
    <property type="term" value="P:ATP synthesis coupled electron transport"/>
    <property type="evidence" value="ECO:0007669"/>
    <property type="project" value="TreeGrafter"/>
</dbReference>
<keyword evidence="9 17" id="KW-0249">Electron transport</keyword>
<accession>A0A2A6E0Z7</accession>
<dbReference type="GO" id="GO:0020037">
    <property type="term" value="F:heme binding"/>
    <property type="evidence" value="ECO:0007669"/>
    <property type="project" value="InterPro"/>
</dbReference>
<keyword evidence="4 16" id="KW-0349">Heme</keyword>
<comment type="cofactor">
    <cofactor evidence="18">
        <name>Cu cation</name>
        <dbReference type="ChEBI" id="CHEBI:23378"/>
    </cofactor>
    <text evidence="18">Binds a copper A center.</text>
</comment>
<keyword evidence="10 19" id="KW-1133">Transmembrane helix</keyword>
<evidence type="ECO:0000256" key="6">
    <source>
        <dbReference type="ARBA" id="ARBA00022692"/>
    </source>
</evidence>